<proteinExistence type="predicted"/>
<organism evidence="2 3">
    <name type="scientific">Diploscapter pachys</name>
    <dbReference type="NCBI Taxonomy" id="2018661"/>
    <lineage>
        <taxon>Eukaryota</taxon>
        <taxon>Metazoa</taxon>
        <taxon>Ecdysozoa</taxon>
        <taxon>Nematoda</taxon>
        <taxon>Chromadorea</taxon>
        <taxon>Rhabditida</taxon>
        <taxon>Rhabditina</taxon>
        <taxon>Rhabditomorpha</taxon>
        <taxon>Rhabditoidea</taxon>
        <taxon>Rhabditidae</taxon>
        <taxon>Diploscapter</taxon>
    </lineage>
</organism>
<sequence length="202" mass="22655">MFQPFAIARGRLDLGLRRGELCLRVSQTYPGARGIARIDASERIEQRAMPAWIEQAAIVVLAVDFDQHRRHLAQQRNACGLVVDERATAAVGLDDASDEQGFARLDLDTILFQQGAECTDGRIEGRGDDGLCRTVAHQPRFATAPQRQPEGIEQDRLTRTGFPGQHVEPGPEFEVKRLDQHHIANGQRGQHRRRYSAPTRRC</sequence>
<name>A0A2A2KCN4_9BILA</name>
<accession>A0A2A2KCN4</accession>
<evidence type="ECO:0000313" key="3">
    <source>
        <dbReference type="Proteomes" id="UP000218231"/>
    </source>
</evidence>
<evidence type="ECO:0000313" key="2">
    <source>
        <dbReference type="EMBL" id="PAV71633.1"/>
    </source>
</evidence>
<dbReference type="EMBL" id="LIAE01008962">
    <property type="protein sequence ID" value="PAV71633.1"/>
    <property type="molecule type" value="Genomic_DNA"/>
</dbReference>
<dbReference type="Proteomes" id="UP000218231">
    <property type="component" value="Unassembled WGS sequence"/>
</dbReference>
<dbReference type="AlphaFoldDB" id="A0A2A2KCN4"/>
<feature type="compositionally biased region" description="Basic residues" evidence="1">
    <location>
        <begin position="189"/>
        <end position="202"/>
    </location>
</feature>
<feature type="region of interest" description="Disordered" evidence="1">
    <location>
        <begin position="181"/>
        <end position="202"/>
    </location>
</feature>
<evidence type="ECO:0000256" key="1">
    <source>
        <dbReference type="SAM" id="MobiDB-lite"/>
    </source>
</evidence>
<keyword evidence="3" id="KW-1185">Reference proteome</keyword>
<protein>
    <submittedName>
        <fullName evidence="2">Uncharacterized protein</fullName>
    </submittedName>
</protein>
<reference evidence="2 3" key="1">
    <citation type="journal article" date="2017" name="Curr. Biol.">
        <title>Genome architecture and evolution of a unichromosomal asexual nematode.</title>
        <authorList>
            <person name="Fradin H."/>
            <person name="Zegar C."/>
            <person name="Gutwein M."/>
            <person name="Lucas J."/>
            <person name="Kovtun M."/>
            <person name="Corcoran D."/>
            <person name="Baugh L.R."/>
            <person name="Kiontke K."/>
            <person name="Gunsalus K."/>
            <person name="Fitch D.H."/>
            <person name="Piano F."/>
        </authorList>
    </citation>
    <scope>NUCLEOTIDE SEQUENCE [LARGE SCALE GENOMIC DNA]</scope>
    <source>
        <strain evidence="2">PF1309</strain>
    </source>
</reference>
<comment type="caution">
    <text evidence="2">The sequence shown here is derived from an EMBL/GenBank/DDBJ whole genome shotgun (WGS) entry which is preliminary data.</text>
</comment>
<dbReference type="OrthoDB" id="10627879at2759"/>
<gene>
    <name evidence="2" type="ORF">WR25_05608</name>
</gene>